<dbReference type="GO" id="GO:0009249">
    <property type="term" value="P:protein lipoylation"/>
    <property type="evidence" value="ECO:0007669"/>
    <property type="project" value="InterPro"/>
</dbReference>
<name>A0AAV5TRR1_9BILA</name>
<dbReference type="EMBL" id="BTSX01000004">
    <property type="protein sequence ID" value="GMS97011.1"/>
    <property type="molecule type" value="Genomic_DNA"/>
</dbReference>
<feature type="non-terminal residue" evidence="4">
    <location>
        <position position="1"/>
    </location>
</feature>
<comment type="caution">
    <text evidence="4">The sequence shown here is derived from an EMBL/GenBank/DDBJ whole genome shotgun (WGS) entry which is preliminary data.</text>
</comment>
<accession>A0AAV5TRR1</accession>
<dbReference type="InterPro" id="IPR004562">
    <property type="entry name" value="LipoylTrfase_LipoateP_Ligase"/>
</dbReference>
<dbReference type="InterPro" id="IPR004143">
    <property type="entry name" value="BPL_LPL_catalytic"/>
</dbReference>
<dbReference type="PROSITE" id="PS51733">
    <property type="entry name" value="BPL_LPL_CATALYTIC"/>
    <property type="match status" value="1"/>
</dbReference>
<dbReference type="AlphaFoldDB" id="A0AAV5TRR1"/>
<evidence type="ECO:0000313" key="5">
    <source>
        <dbReference type="Proteomes" id="UP001432027"/>
    </source>
</evidence>
<comment type="pathway">
    <text evidence="1">Protein modification; protein lipoylation via exogenous pathway; protein N(6)-(lipoyl)lysine from lipoate: step 2/2.</text>
</comment>
<sequence>YGMCSVAGRKALGRIVRSTSRCIYENLAYEEHLLRTHDPGKEGELLMMWSNRPSVVLGRHQNPWSEVSLSEAARRQVAVARRHSGGGTVYHDEGNLNISILTSQKAHCRKRNLQFIADAINGRFKVKVVPTARDDLEMQPGSRKCSGTAARIARGRAYHHMTMLVDVDLERLSGILRSELQTRVQSTATRSVRAPAVGYLRQDDASDASVDALAACVADAWREGFEAVEETQVDVEEATKSVESVRKAMDELKDWEWIYGRTPVFDFVTSDGEMINIKNGRVSEARDQSIIGERFTQELLARL</sequence>
<evidence type="ECO:0000259" key="3">
    <source>
        <dbReference type="PROSITE" id="PS51733"/>
    </source>
</evidence>
<dbReference type="PANTHER" id="PTHR12561">
    <property type="entry name" value="LIPOATE-PROTEIN LIGASE"/>
    <property type="match status" value="1"/>
</dbReference>
<keyword evidence="5" id="KW-1185">Reference proteome</keyword>
<protein>
    <recommendedName>
        <fullName evidence="3">BPL/LPL catalytic domain-containing protein</fullName>
    </recommendedName>
</protein>
<feature type="domain" description="BPL/LPL catalytic" evidence="3">
    <location>
        <begin position="40"/>
        <end position="229"/>
    </location>
</feature>
<dbReference type="Proteomes" id="UP001432027">
    <property type="component" value="Unassembled WGS sequence"/>
</dbReference>
<dbReference type="Gene3D" id="3.30.930.10">
    <property type="entry name" value="Bira Bifunctional Protein, Domain 2"/>
    <property type="match status" value="1"/>
</dbReference>
<evidence type="ECO:0000256" key="2">
    <source>
        <dbReference type="ARBA" id="ARBA00008242"/>
    </source>
</evidence>
<proteinExistence type="inferred from homology"/>
<dbReference type="GO" id="GO:0017118">
    <property type="term" value="F:lipoyltransferase activity"/>
    <property type="evidence" value="ECO:0007669"/>
    <property type="project" value="TreeGrafter"/>
</dbReference>
<dbReference type="PANTHER" id="PTHR12561:SF3">
    <property type="entry name" value="LIPOYLTRANSFERASE 1, MITOCHONDRIAL"/>
    <property type="match status" value="1"/>
</dbReference>
<gene>
    <name evidence="4" type="ORF">PENTCL1PPCAC_19186</name>
</gene>
<reference evidence="4" key="1">
    <citation type="submission" date="2023-10" db="EMBL/GenBank/DDBJ databases">
        <title>Genome assembly of Pristionchus species.</title>
        <authorList>
            <person name="Yoshida K."/>
            <person name="Sommer R.J."/>
        </authorList>
    </citation>
    <scope>NUCLEOTIDE SEQUENCE</scope>
    <source>
        <strain evidence="4">RS0144</strain>
    </source>
</reference>
<evidence type="ECO:0000256" key="1">
    <source>
        <dbReference type="ARBA" id="ARBA00005085"/>
    </source>
</evidence>
<evidence type="ECO:0000313" key="4">
    <source>
        <dbReference type="EMBL" id="GMS97011.1"/>
    </source>
</evidence>
<organism evidence="4 5">
    <name type="scientific">Pristionchus entomophagus</name>
    <dbReference type="NCBI Taxonomy" id="358040"/>
    <lineage>
        <taxon>Eukaryota</taxon>
        <taxon>Metazoa</taxon>
        <taxon>Ecdysozoa</taxon>
        <taxon>Nematoda</taxon>
        <taxon>Chromadorea</taxon>
        <taxon>Rhabditida</taxon>
        <taxon>Rhabditina</taxon>
        <taxon>Diplogasteromorpha</taxon>
        <taxon>Diplogasteroidea</taxon>
        <taxon>Neodiplogasteridae</taxon>
        <taxon>Pristionchus</taxon>
    </lineage>
</organism>
<dbReference type="GO" id="GO:0005739">
    <property type="term" value="C:mitochondrion"/>
    <property type="evidence" value="ECO:0007669"/>
    <property type="project" value="TreeGrafter"/>
</dbReference>
<comment type="similarity">
    <text evidence="2">Belongs to the LplA family.</text>
</comment>
<dbReference type="SUPFAM" id="SSF55681">
    <property type="entry name" value="Class II aaRS and biotin synthetases"/>
    <property type="match status" value="1"/>
</dbReference>
<dbReference type="Pfam" id="PF21948">
    <property type="entry name" value="LplA-B_cat"/>
    <property type="match status" value="1"/>
</dbReference>
<dbReference type="CDD" id="cd16443">
    <property type="entry name" value="LplA"/>
    <property type="match status" value="1"/>
</dbReference>
<dbReference type="InterPro" id="IPR045864">
    <property type="entry name" value="aa-tRNA-synth_II/BPL/LPL"/>
</dbReference>